<reference evidence="3 4" key="1">
    <citation type="submission" date="2015-04" db="EMBL/GenBank/DDBJ databases">
        <authorList>
            <person name="Syromyatnikov M.Y."/>
            <person name="Popov V.N."/>
        </authorList>
    </citation>
    <scope>NUCLEOTIDE SEQUENCE [LARGE SCALE GENOMIC DNA]</scope>
    <source>
        <strain evidence="3 4">CECT 5292</strain>
    </source>
</reference>
<evidence type="ECO:0000256" key="1">
    <source>
        <dbReference type="ARBA" id="ARBA00023002"/>
    </source>
</evidence>
<feature type="domain" description="FAD dependent oxidoreductase" evidence="2">
    <location>
        <begin position="5"/>
        <end position="322"/>
    </location>
</feature>
<evidence type="ECO:0000313" key="3">
    <source>
        <dbReference type="EMBL" id="CRK74968.1"/>
    </source>
</evidence>
<proteinExistence type="predicted"/>
<dbReference type="OrthoDB" id="7818064at2"/>
<keyword evidence="4" id="KW-1185">Reference proteome</keyword>
<dbReference type="RefSeq" id="WP_048598399.1">
    <property type="nucleotide sequence ID" value="NZ_CBFHGK010000008.1"/>
</dbReference>
<dbReference type="InterPro" id="IPR036188">
    <property type="entry name" value="FAD/NAD-bd_sf"/>
</dbReference>
<dbReference type="InterPro" id="IPR006076">
    <property type="entry name" value="FAD-dep_OxRdtase"/>
</dbReference>
<dbReference type="EC" id="1.4.3.19" evidence="3"/>
<protein>
    <submittedName>
        <fullName evidence="3">Glycine oxidase</fullName>
        <ecNumber evidence="3">1.4.3.19</ecNumber>
    </submittedName>
</protein>
<dbReference type="AlphaFoldDB" id="A0A0U1NJV6"/>
<dbReference type="STRING" id="282199.GCA_001049735_01008"/>
<organism evidence="3 4">
    <name type="scientific">Nereida ignava</name>
    <dbReference type="NCBI Taxonomy" id="282199"/>
    <lineage>
        <taxon>Bacteria</taxon>
        <taxon>Pseudomonadati</taxon>
        <taxon>Pseudomonadota</taxon>
        <taxon>Alphaproteobacteria</taxon>
        <taxon>Rhodobacterales</taxon>
        <taxon>Roseobacteraceae</taxon>
        <taxon>Nereida</taxon>
    </lineage>
</organism>
<dbReference type="Pfam" id="PF01266">
    <property type="entry name" value="DAO"/>
    <property type="match status" value="1"/>
</dbReference>
<dbReference type="EMBL" id="CVQV01000005">
    <property type="protein sequence ID" value="CRK74968.1"/>
    <property type="molecule type" value="Genomic_DNA"/>
</dbReference>
<sequence length="340" mass="36013">MATFDVTVRGAGVFGLSVAFCCAKRGAKVRVIDPNGVAAGASGGVVGALAPHAPDKWNSKKQFQFESLHEAESFWQLVEKTADAKTGYARTGRLQPLLDERAVHLARERAVSAQDLWGDGYTWKVVGAAGDWVPQSPTGLLIQDTLTARIHPRAATQALAKAVVALGGQIASEGPDEGKVVLATGVRGLQQMSEQLAKPVGNGVKGQAAVLDFDASDRPQLFADGLHIVPHWNGTVAIGSTSERLYEHTDVDDQLDDVIARAKSLFPVLAYASVIERWAGLRPRAKSRAPMLGAYGDVYVANGGFKIGFGMASRVGETMAALVLDGVDEIPDAFRVEASL</sequence>
<evidence type="ECO:0000259" key="2">
    <source>
        <dbReference type="Pfam" id="PF01266"/>
    </source>
</evidence>
<dbReference type="SUPFAM" id="SSF51971">
    <property type="entry name" value="Nucleotide-binding domain"/>
    <property type="match status" value="1"/>
</dbReference>
<evidence type="ECO:0000313" key="4">
    <source>
        <dbReference type="Proteomes" id="UP000048949"/>
    </source>
</evidence>
<gene>
    <name evidence="3" type="primary">thiO_1</name>
    <name evidence="3" type="ORF">NIG5292_01009</name>
</gene>
<dbReference type="Proteomes" id="UP000048949">
    <property type="component" value="Unassembled WGS sequence"/>
</dbReference>
<accession>A0A0U1NJV6</accession>
<dbReference type="Gene3D" id="3.30.9.10">
    <property type="entry name" value="D-Amino Acid Oxidase, subunit A, domain 2"/>
    <property type="match status" value="2"/>
</dbReference>
<dbReference type="GO" id="GO:0043799">
    <property type="term" value="F:glycine oxidase activity"/>
    <property type="evidence" value="ECO:0007669"/>
    <property type="project" value="UniProtKB-EC"/>
</dbReference>
<dbReference type="PANTHER" id="PTHR13847:SF289">
    <property type="entry name" value="GLYCINE OXIDASE"/>
    <property type="match status" value="1"/>
</dbReference>
<name>A0A0U1NJV6_9RHOB</name>
<dbReference type="Gene3D" id="3.50.50.60">
    <property type="entry name" value="FAD/NAD(P)-binding domain"/>
    <property type="match status" value="2"/>
</dbReference>
<keyword evidence="1 3" id="KW-0560">Oxidoreductase</keyword>
<dbReference type="PANTHER" id="PTHR13847">
    <property type="entry name" value="SARCOSINE DEHYDROGENASE-RELATED"/>
    <property type="match status" value="1"/>
</dbReference>
<dbReference type="GO" id="GO:0005737">
    <property type="term" value="C:cytoplasm"/>
    <property type="evidence" value="ECO:0007669"/>
    <property type="project" value="TreeGrafter"/>
</dbReference>